<proteinExistence type="predicted"/>
<dbReference type="AlphaFoldDB" id="A0AAV4CKD6"/>
<keyword evidence="2" id="KW-1185">Reference proteome</keyword>
<organism evidence="1 2">
    <name type="scientific">Plakobranchus ocellatus</name>
    <dbReference type="NCBI Taxonomy" id="259542"/>
    <lineage>
        <taxon>Eukaryota</taxon>
        <taxon>Metazoa</taxon>
        <taxon>Spiralia</taxon>
        <taxon>Lophotrochozoa</taxon>
        <taxon>Mollusca</taxon>
        <taxon>Gastropoda</taxon>
        <taxon>Heterobranchia</taxon>
        <taxon>Euthyneura</taxon>
        <taxon>Panpulmonata</taxon>
        <taxon>Sacoglossa</taxon>
        <taxon>Placobranchoidea</taxon>
        <taxon>Plakobranchidae</taxon>
        <taxon>Plakobranchus</taxon>
    </lineage>
</organism>
<accession>A0AAV4CKD6</accession>
<name>A0AAV4CKD6_9GAST</name>
<evidence type="ECO:0000313" key="2">
    <source>
        <dbReference type="Proteomes" id="UP000735302"/>
    </source>
</evidence>
<dbReference type="EMBL" id="BLXT01006554">
    <property type="protein sequence ID" value="GFO32070.1"/>
    <property type="molecule type" value="Genomic_DNA"/>
</dbReference>
<dbReference type="Proteomes" id="UP000735302">
    <property type="component" value="Unassembled WGS sequence"/>
</dbReference>
<comment type="caution">
    <text evidence="1">The sequence shown here is derived from an EMBL/GenBank/DDBJ whole genome shotgun (WGS) entry which is preliminary data.</text>
</comment>
<protein>
    <submittedName>
        <fullName evidence="1">Uncharacterized protein</fullName>
    </submittedName>
</protein>
<reference evidence="1 2" key="1">
    <citation type="journal article" date="2021" name="Elife">
        <title>Chloroplast acquisition without the gene transfer in kleptoplastic sea slugs, Plakobranchus ocellatus.</title>
        <authorList>
            <person name="Maeda T."/>
            <person name="Takahashi S."/>
            <person name="Yoshida T."/>
            <person name="Shimamura S."/>
            <person name="Takaki Y."/>
            <person name="Nagai Y."/>
            <person name="Toyoda A."/>
            <person name="Suzuki Y."/>
            <person name="Arimoto A."/>
            <person name="Ishii H."/>
            <person name="Satoh N."/>
            <person name="Nishiyama T."/>
            <person name="Hasebe M."/>
            <person name="Maruyama T."/>
            <person name="Minagawa J."/>
            <person name="Obokata J."/>
            <person name="Shigenobu S."/>
        </authorList>
    </citation>
    <scope>NUCLEOTIDE SEQUENCE [LARGE SCALE GENOMIC DNA]</scope>
</reference>
<sequence length="146" mass="16381">MVTVERCQDDVDFMAILLDSVPPTISISKRKYMNITIPLVNEVDSRLDGKLFNFFCLKAKARLWEALIRDMIFAEDAGVAAQTQEGQSLLRNCFCKAYRDFGLTFPASLPISKNAPCTGLAMAIWRKGESQRISCMESCHLGEAKH</sequence>
<evidence type="ECO:0000313" key="1">
    <source>
        <dbReference type="EMBL" id="GFO32070.1"/>
    </source>
</evidence>
<gene>
    <name evidence="1" type="ORF">PoB_005857500</name>
</gene>